<keyword evidence="1" id="KW-0472">Membrane</keyword>
<comment type="caution">
    <text evidence="2">The sequence shown here is derived from an EMBL/GenBank/DDBJ whole genome shotgun (WGS) entry which is preliminary data.</text>
</comment>
<evidence type="ECO:0000313" key="3">
    <source>
        <dbReference type="Proteomes" id="UP001287282"/>
    </source>
</evidence>
<protein>
    <recommendedName>
        <fullName evidence="4">Ig-like domain-containing protein</fullName>
    </recommendedName>
</protein>
<evidence type="ECO:0008006" key="4">
    <source>
        <dbReference type="Google" id="ProtNLM"/>
    </source>
</evidence>
<gene>
    <name evidence="2" type="ORF">RYX56_13150</name>
</gene>
<evidence type="ECO:0000313" key="2">
    <source>
        <dbReference type="EMBL" id="MDV2685304.1"/>
    </source>
</evidence>
<keyword evidence="1" id="KW-0812">Transmembrane</keyword>
<dbReference type="RefSeq" id="WP_317122503.1">
    <property type="nucleotide sequence ID" value="NZ_JAWJBA010000004.1"/>
</dbReference>
<reference evidence="2 3" key="1">
    <citation type="submission" date="2023-10" db="EMBL/GenBank/DDBJ databases">
        <title>Screening of Alkalihalobacillus lindianensis BZ-TG-R113 and Its Alleviation of Salt Stress on Rapeseed Growth.</title>
        <authorList>
            <person name="Zhao B."/>
            <person name="Guo T."/>
        </authorList>
    </citation>
    <scope>NUCLEOTIDE SEQUENCE [LARGE SCALE GENOMIC DNA]</scope>
    <source>
        <strain evidence="2 3">BZ-TG-R113</strain>
    </source>
</reference>
<dbReference type="EMBL" id="JAWJBA010000004">
    <property type="protein sequence ID" value="MDV2685304.1"/>
    <property type="molecule type" value="Genomic_DNA"/>
</dbReference>
<feature type="transmembrane region" description="Helical" evidence="1">
    <location>
        <begin position="6"/>
        <end position="28"/>
    </location>
</feature>
<organism evidence="2 3">
    <name type="scientific">Alkalihalophilus lindianensis</name>
    <dbReference type="NCBI Taxonomy" id="1630542"/>
    <lineage>
        <taxon>Bacteria</taxon>
        <taxon>Bacillati</taxon>
        <taxon>Bacillota</taxon>
        <taxon>Bacilli</taxon>
        <taxon>Bacillales</taxon>
        <taxon>Bacillaceae</taxon>
        <taxon>Alkalihalophilus</taxon>
    </lineage>
</organism>
<name>A0ABU3XCZ9_9BACI</name>
<sequence length="145" mass="16532">MIKIFYNVVFIINMSMLINFIAIVPNAFAEEEIRVKSLYRTTIIQVVAAKDEPDISMTYAIKGQDVFMDCLIQQVVLNEEKVGATHQEGEGHYRLYIDDVHIETLFTKSFVIEGLDSGEHTVRAELVKNDKTRYGVEDSVTIMIP</sequence>
<proteinExistence type="predicted"/>
<keyword evidence="1" id="KW-1133">Transmembrane helix</keyword>
<accession>A0ABU3XCZ9</accession>
<dbReference type="Proteomes" id="UP001287282">
    <property type="component" value="Unassembled WGS sequence"/>
</dbReference>
<keyword evidence="3" id="KW-1185">Reference proteome</keyword>
<evidence type="ECO:0000256" key="1">
    <source>
        <dbReference type="SAM" id="Phobius"/>
    </source>
</evidence>